<dbReference type="PROSITE" id="PS52013">
    <property type="entry name" value="ZF_C6H2"/>
    <property type="match status" value="1"/>
</dbReference>
<proteinExistence type="inferred from homology"/>
<reference evidence="4" key="1">
    <citation type="journal article" date="2023" name="Mol. Phylogenet. Evol.">
        <title>Genome-scale phylogeny and comparative genomics of the fungal order Sordariales.</title>
        <authorList>
            <person name="Hensen N."/>
            <person name="Bonometti L."/>
            <person name="Westerberg I."/>
            <person name="Brannstrom I.O."/>
            <person name="Guillou S."/>
            <person name="Cros-Aarteil S."/>
            <person name="Calhoun S."/>
            <person name="Haridas S."/>
            <person name="Kuo A."/>
            <person name="Mondo S."/>
            <person name="Pangilinan J."/>
            <person name="Riley R."/>
            <person name="LaButti K."/>
            <person name="Andreopoulos B."/>
            <person name="Lipzen A."/>
            <person name="Chen C."/>
            <person name="Yan M."/>
            <person name="Daum C."/>
            <person name="Ng V."/>
            <person name="Clum A."/>
            <person name="Steindorff A."/>
            <person name="Ohm R.A."/>
            <person name="Martin F."/>
            <person name="Silar P."/>
            <person name="Natvig D.O."/>
            <person name="Lalanne C."/>
            <person name="Gautier V."/>
            <person name="Ament-Velasquez S.L."/>
            <person name="Kruys A."/>
            <person name="Hutchinson M.I."/>
            <person name="Powell A.J."/>
            <person name="Barry K."/>
            <person name="Miller A.N."/>
            <person name="Grigoriev I.V."/>
            <person name="Debuchy R."/>
            <person name="Gladieux P."/>
            <person name="Hiltunen Thoren M."/>
            <person name="Johannesson H."/>
        </authorList>
    </citation>
    <scope>NUCLEOTIDE SEQUENCE</scope>
    <source>
        <strain evidence="4">CBS 118394</strain>
    </source>
</reference>
<sequence length="191" mass="21317">MNEPPAAPAKRKCSGGDCDNDAGSLQCPTCLKLGKDNFFCSQDCFKRNWRRATTRSPDSKTPKSRRCKVVTTWGWPRINTHFHPPPWVPHYGKSKVPSICKPGMTFTIEPILTLGKNQEVHWPDNWTNVTVDGKRTAQFEHTLLVTETGVEVLTARKENSPGGPIPIPTTTDRDSKTRKTHSQHCLSLAAP</sequence>
<accession>A0AAE0IKL8</accession>
<protein>
    <submittedName>
        <fullName evidence="4">Peptidase M24, structural domain-containing protein</fullName>
    </submittedName>
</protein>
<dbReference type="Gene3D" id="3.90.230.10">
    <property type="entry name" value="Creatinase/methionine aminopeptidase superfamily"/>
    <property type="match status" value="1"/>
</dbReference>
<feature type="region of interest" description="Disordered" evidence="2">
    <location>
        <begin position="154"/>
        <end position="191"/>
    </location>
</feature>
<keyword evidence="1" id="KW-0863">Zinc-finger</keyword>
<evidence type="ECO:0000313" key="5">
    <source>
        <dbReference type="Proteomes" id="UP001283341"/>
    </source>
</evidence>
<evidence type="ECO:0000256" key="1">
    <source>
        <dbReference type="PROSITE-ProRule" id="PRU01357"/>
    </source>
</evidence>
<reference evidence="4" key="2">
    <citation type="submission" date="2023-06" db="EMBL/GenBank/DDBJ databases">
        <authorList>
            <consortium name="Lawrence Berkeley National Laboratory"/>
            <person name="Haridas S."/>
            <person name="Hensen N."/>
            <person name="Bonometti L."/>
            <person name="Westerberg I."/>
            <person name="Brannstrom I.O."/>
            <person name="Guillou S."/>
            <person name="Cros-Aarteil S."/>
            <person name="Calhoun S."/>
            <person name="Kuo A."/>
            <person name="Mondo S."/>
            <person name="Pangilinan J."/>
            <person name="Riley R."/>
            <person name="Labutti K."/>
            <person name="Andreopoulos B."/>
            <person name="Lipzen A."/>
            <person name="Chen C."/>
            <person name="Yanf M."/>
            <person name="Daum C."/>
            <person name="Ng V."/>
            <person name="Clum A."/>
            <person name="Steindorff A."/>
            <person name="Ohm R."/>
            <person name="Martin F."/>
            <person name="Silar P."/>
            <person name="Natvig D."/>
            <person name="Lalanne C."/>
            <person name="Gautier V."/>
            <person name="Ament-Velasquez S.L."/>
            <person name="Kruys A."/>
            <person name="Hutchinson M.I."/>
            <person name="Powell A.J."/>
            <person name="Barry K."/>
            <person name="Miller A.N."/>
            <person name="Grigoriev I.V."/>
            <person name="Debuchy R."/>
            <person name="Gladieux P."/>
            <person name="Thoren M.H."/>
            <person name="Johannesson H."/>
        </authorList>
    </citation>
    <scope>NUCLEOTIDE SEQUENCE</scope>
    <source>
        <strain evidence="4">CBS 118394</strain>
    </source>
</reference>
<gene>
    <name evidence="4" type="ORF">B0H66DRAFT_600752</name>
</gene>
<feature type="domain" description="C6H2-type" evidence="3">
    <location>
        <begin position="10"/>
        <end position="63"/>
    </location>
</feature>
<dbReference type="GO" id="GO:0008270">
    <property type="term" value="F:zinc ion binding"/>
    <property type="evidence" value="ECO:0007669"/>
    <property type="project" value="UniProtKB-KW"/>
</dbReference>
<evidence type="ECO:0000313" key="4">
    <source>
        <dbReference type="EMBL" id="KAK3326648.1"/>
    </source>
</evidence>
<dbReference type="PANTHER" id="PTHR43330:SF15">
    <property type="entry name" value="METHIONINE AMINOPEPTIDASE"/>
    <property type="match status" value="1"/>
</dbReference>
<dbReference type="Pfam" id="PF00557">
    <property type="entry name" value="Peptidase_M24"/>
    <property type="match status" value="1"/>
</dbReference>
<comment type="similarity">
    <text evidence="1">Belongs to the peptidase M24A family. Methionine aminopeptidase type 1 subfamily.</text>
</comment>
<name>A0AAE0IKL8_9PEZI</name>
<organism evidence="4 5">
    <name type="scientific">Apodospora peruviana</name>
    <dbReference type="NCBI Taxonomy" id="516989"/>
    <lineage>
        <taxon>Eukaryota</taxon>
        <taxon>Fungi</taxon>
        <taxon>Dikarya</taxon>
        <taxon>Ascomycota</taxon>
        <taxon>Pezizomycotina</taxon>
        <taxon>Sordariomycetes</taxon>
        <taxon>Sordariomycetidae</taxon>
        <taxon>Sordariales</taxon>
        <taxon>Lasiosphaeriaceae</taxon>
        <taxon>Apodospora</taxon>
    </lineage>
</organism>
<keyword evidence="1" id="KW-0479">Metal-binding</keyword>
<comment type="caution">
    <text evidence="4">The sequence shown here is derived from an EMBL/GenBank/DDBJ whole genome shotgun (WGS) entry which is preliminary data.</text>
</comment>
<evidence type="ECO:0000256" key="2">
    <source>
        <dbReference type="SAM" id="MobiDB-lite"/>
    </source>
</evidence>
<dbReference type="InterPro" id="IPR036005">
    <property type="entry name" value="Creatinase/aminopeptidase-like"/>
</dbReference>
<dbReference type="EMBL" id="JAUEDM010000002">
    <property type="protein sequence ID" value="KAK3326648.1"/>
    <property type="molecule type" value="Genomic_DNA"/>
</dbReference>
<keyword evidence="1" id="KW-0862">Zinc</keyword>
<dbReference type="SUPFAM" id="SSF55920">
    <property type="entry name" value="Creatinase/aminopeptidase"/>
    <property type="match status" value="1"/>
</dbReference>
<dbReference type="Proteomes" id="UP001283341">
    <property type="component" value="Unassembled WGS sequence"/>
</dbReference>
<dbReference type="GO" id="GO:0070006">
    <property type="term" value="F:metalloaminopeptidase activity"/>
    <property type="evidence" value="ECO:0007669"/>
    <property type="project" value="TreeGrafter"/>
</dbReference>
<dbReference type="AlphaFoldDB" id="A0AAE0IKL8"/>
<evidence type="ECO:0000259" key="3">
    <source>
        <dbReference type="PROSITE" id="PS52013"/>
    </source>
</evidence>
<dbReference type="InterPro" id="IPR031615">
    <property type="entry name" value="Zfn-C6H2"/>
</dbReference>
<dbReference type="PANTHER" id="PTHR43330">
    <property type="entry name" value="METHIONINE AMINOPEPTIDASE"/>
    <property type="match status" value="1"/>
</dbReference>
<keyword evidence="5" id="KW-1185">Reference proteome</keyword>
<dbReference type="Pfam" id="PF15801">
    <property type="entry name" value="zf-C6H2"/>
    <property type="match status" value="1"/>
</dbReference>
<dbReference type="InterPro" id="IPR000994">
    <property type="entry name" value="Pept_M24"/>
</dbReference>
<dbReference type="GO" id="GO:0005829">
    <property type="term" value="C:cytosol"/>
    <property type="evidence" value="ECO:0007669"/>
    <property type="project" value="TreeGrafter"/>
</dbReference>